<gene>
    <name evidence="2" type="ORF">ISS99_04780</name>
</gene>
<dbReference type="EMBL" id="JADIKF010000035">
    <property type="protein sequence ID" value="MBM7128831.1"/>
    <property type="molecule type" value="Genomic_DNA"/>
</dbReference>
<evidence type="ECO:0000256" key="1">
    <source>
        <dbReference type="SAM" id="Phobius"/>
    </source>
</evidence>
<evidence type="ECO:0000313" key="2">
    <source>
        <dbReference type="EMBL" id="MBM7128831.1"/>
    </source>
</evidence>
<keyword evidence="3" id="KW-1185">Reference proteome</keyword>
<proteinExistence type="predicted"/>
<dbReference type="Proteomes" id="UP001430193">
    <property type="component" value="Unassembled WGS sequence"/>
</dbReference>
<reference evidence="2" key="1">
    <citation type="submission" date="2020-10" db="EMBL/GenBank/DDBJ databases">
        <title>Phylogeny of dyella-like bacteria.</title>
        <authorList>
            <person name="Fu J."/>
        </authorList>
    </citation>
    <scope>NUCLEOTIDE SEQUENCE</scope>
    <source>
        <strain evidence="2">DHON07</strain>
    </source>
</reference>
<feature type="transmembrane region" description="Helical" evidence="1">
    <location>
        <begin position="12"/>
        <end position="31"/>
    </location>
</feature>
<keyword evidence="1" id="KW-0472">Membrane</keyword>
<protein>
    <submittedName>
        <fullName evidence="2">Uncharacterized protein</fullName>
    </submittedName>
</protein>
<name>A0ABS2KCB7_9GAMM</name>
<accession>A0ABS2KCB7</accession>
<comment type="caution">
    <text evidence="2">The sequence shown here is derived from an EMBL/GenBank/DDBJ whole genome shotgun (WGS) entry which is preliminary data.</text>
</comment>
<organism evidence="2 3">
    <name type="scientific">Dyella mobilis</name>
    <dbReference type="NCBI Taxonomy" id="1849582"/>
    <lineage>
        <taxon>Bacteria</taxon>
        <taxon>Pseudomonadati</taxon>
        <taxon>Pseudomonadota</taxon>
        <taxon>Gammaproteobacteria</taxon>
        <taxon>Lysobacterales</taxon>
        <taxon>Rhodanobacteraceae</taxon>
        <taxon>Dyella</taxon>
    </lineage>
</organism>
<feature type="transmembrane region" description="Helical" evidence="1">
    <location>
        <begin position="43"/>
        <end position="63"/>
    </location>
</feature>
<sequence>MRAFDTPKPRRYRALSGAYAVGAMAFAWHAFEVFGIDKVGVVIAYGVGAVCFATISAVFLVSARARHG</sequence>
<evidence type="ECO:0000313" key="3">
    <source>
        <dbReference type="Proteomes" id="UP001430193"/>
    </source>
</evidence>
<dbReference type="RefSeq" id="WP_204630444.1">
    <property type="nucleotide sequence ID" value="NZ_BSOC01000006.1"/>
</dbReference>
<keyword evidence="1" id="KW-0812">Transmembrane</keyword>
<keyword evidence="1" id="KW-1133">Transmembrane helix</keyword>